<gene>
    <name evidence="2" type="ORF">GJA_1596</name>
</gene>
<keyword evidence="1" id="KW-1133">Transmembrane helix</keyword>
<feature type="transmembrane region" description="Helical" evidence="1">
    <location>
        <begin position="65"/>
        <end position="84"/>
    </location>
</feature>
<organism evidence="2 3">
    <name type="scientific">Janthinobacterium agaricidamnosum NBRC 102515 = DSM 9628</name>
    <dbReference type="NCBI Taxonomy" id="1349767"/>
    <lineage>
        <taxon>Bacteria</taxon>
        <taxon>Pseudomonadati</taxon>
        <taxon>Pseudomonadota</taxon>
        <taxon>Betaproteobacteria</taxon>
        <taxon>Burkholderiales</taxon>
        <taxon>Oxalobacteraceae</taxon>
        <taxon>Janthinobacterium</taxon>
    </lineage>
</organism>
<dbReference type="HOGENOM" id="CLU_1914229_0_0_4"/>
<name>W0V3P3_9BURK</name>
<reference evidence="2 3" key="1">
    <citation type="journal article" date="2015" name="Genome Announc.">
        <title>Genome Sequence of Mushroom Soft-Rot Pathogen Janthinobacterium agaricidamnosum.</title>
        <authorList>
            <person name="Graupner K."/>
            <person name="Lackner G."/>
            <person name="Hertweck C."/>
        </authorList>
    </citation>
    <scope>NUCLEOTIDE SEQUENCE [LARGE SCALE GENOMIC DNA]</scope>
    <source>
        <strain evidence="3">NBRC 102515 / DSM 9628</strain>
    </source>
</reference>
<evidence type="ECO:0000256" key="1">
    <source>
        <dbReference type="SAM" id="Phobius"/>
    </source>
</evidence>
<keyword evidence="1" id="KW-0812">Transmembrane</keyword>
<keyword evidence="1" id="KW-0472">Membrane</keyword>
<evidence type="ECO:0000313" key="2">
    <source>
        <dbReference type="EMBL" id="CDG82240.1"/>
    </source>
</evidence>
<evidence type="ECO:0000313" key="3">
    <source>
        <dbReference type="Proteomes" id="UP000027604"/>
    </source>
</evidence>
<dbReference type="AlphaFoldDB" id="W0V3P3"/>
<dbReference type="Proteomes" id="UP000027604">
    <property type="component" value="Chromosome I"/>
</dbReference>
<dbReference type="KEGG" id="jag:GJA_1596"/>
<keyword evidence="3" id="KW-1185">Reference proteome</keyword>
<proteinExistence type="predicted"/>
<dbReference type="EMBL" id="HG322949">
    <property type="protein sequence ID" value="CDG82240.1"/>
    <property type="molecule type" value="Genomic_DNA"/>
</dbReference>
<feature type="transmembrane region" description="Helical" evidence="1">
    <location>
        <begin position="109"/>
        <end position="129"/>
    </location>
</feature>
<accession>W0V3P3</accession>
<sequence length="132" mass="14212">MVLGFTMLISYGTVCHVVARSNHAEFARLAFKAVGKLDVAGRIAIILGIILGLVVARPFGYGSTWLLASYVLMVLAILNGALILEPFQKRMMAAAVAGTAPLLPQRSNVALYANIAGFFFWTASIWLMIAKP</sequence>
<protein>
    <submittedName>
        <fullName evidence="2">Putative membrane protein</fullName>
    </submittedName>
</protein>
<feature type="transmembrane region" description="Helical" evidence="1">
    <location>
        <begin position="39"/>
        <end position="59"/>
    </location>
</feature>
<dbReference type="PATRIC" id="fig|1349767.4.peg.3282"/>